<dbReference type="Gene3D" id="1.10.260.40">
    <property type="entry name" value="lambda repressor-like DNA-binding domains"/>
    <property type="match status" value="1"/>
</dbReference>
<gene>
    <name evidence="1" type="ORF">SAMN04488565_2724</name>
</gene>
<sequence>MTCSARLARERRNYKSCNLSPMSQVTSISTAVGDFLREFRSDHGFTLDQVARSAREFGASWSASSVKNIESGRAVTSLQNLISLTLALNNLAGTHLTLADVLGKAQAFESPRALGLPVRRAWVDKVLAGAPVEIGHVENLLGGEEKAKQIITDFPEKMKGWLKELPKGIDLQTIERVESQNRSASLAEERAARTLGIRPDSVRVWAIKLWGMDLEEKADKLARERLESLEEPSPQARGAMTRALIRQIREEVERNGSLA</sequence>
<dbReference type="EMBL" id="FNKB01000002">
    <property type="protein sequence ID" value="SDQ49502.1"/>
    <property type="molecule type" value="Genomic_DNA"/>
</dbReference>
<name>A0A1H1BC59_9MICO</name>
<proteinExistence type="predicted"/>
<evidence type="ECO:0000313" key="1">
    <source>
        <dbReference type="EMBL" id="SDQ49502.1"/>
    </source>
</evidence>
<dbReference type="InterPro" id="IPR001387">
    <property type="entry name" value="Cro/C1-type_HTH"/>
</dbReference>
<accession>A0A1H1BC59</accession>
<dbReference type="Proteomes" id="UP000182690">
    <property type="component" value="Unassembled WGS sequence"/>
</dbReference>
<dbReference type="SUPFAM" id="SSF47413">
    <property type="entry name" value="lambda repressor-like DNA-binding domains"/>
    <property type="match status" value="1"/>
</dbReference>
<dbReference type="AlphaFoldDB" id="A0A1H1BC59"/>
<evidence type="ECO:0000313" key="2">
    <source>
        <dbReference type="Proteomes" id="UP000182690"/>
    </source>
</evidence>
<reference evidence="1 2" key="1">
    <citation type="submission" date="2016-10" db="EMBL/GenBank/DDBJ databases">
        <authorList>
            <person name="de Groot N.N."/>
        </authorList>
    </citation>
    <scope>NUCLEOTIDE SEQUENCE [LARGE SCALE GENOMIC DNA]</scope>
    <source>
        <strain evidence="1 2">DSM 22788</strain>
    </source>
</reference>
<organism evidence="1 2">
    <name type="scientific">Leucobacter chromiiresistens</name>
    <dbReference type="NCBI Taxonomy" id="1079994"/>
    <lineage>
        <taxon>Bacteria</taxon>
        <taxon>Bacillati</taxon>
        <taxon>Actinomycetota</taxon>
        <taxon>Actinomycetes</taxon>
        <taxon>Micrococcales</taxon>
        <taxon>Microbacteriaceae</taxon>
        <taxon>Leucobacter</taxon>
    </lineage>
</organism>
<dbReference type="CDD" id="cd00093">
    <property type="entry name" value="HTH_XRE"/>
    <property type="match status" value="1"/>
</dbReference>
<dbReference type="Pfam" id="PF13560">
    <property type="entry name" value="HTH_31"/>
    <property type="match status" value="1"/>
</dbReference>
<dbReference type="STRING" id="1079994.SAMN04488565_2724"/>
<dbReference type="InterPro" id="IPR010982">
    <property type="entry name" value="Lambda_DNA-bd_dom_sf"/>
</dbReference>
<protein>
    <submittedName>
        <fullName evidence="1">Helix-turn-helix domain-containing protein</fullName>
    </submittedName>
</protein>
<dbReference type="GO" id="GO:0003677">
    <property type="term" value="F:DNA binding"/>
    <property type="evidence" value="ECO:0007669"/>
    <property type="project" value="InterPro"/>
</dbReference>